<evidence type="ECO:0000313" key="2">
    <source>
        <dbReference type="EMBL" id="KZZ94310.1"/>
    </source>
</evidence>
<proteinExistence type="predicted"/>
<comment type="caution">
    <text evidence="2">The sequence shown here is derived from an EMBL/GenBank/DDBJ whole genome shotgun (WGS) entry which is preliminary data.</text>
</comment>
<sequence length="211" mass="23037">MPAPGSARGCLTCRNANKRIAFKDGLNQRKQFERKQLERLKQPRRKRNSLLAPGVSKFSARPDGAGALTGLGPDSWSVFRLENKTLEKVALKVSRHREDPVILLRNSTTITASNLFDQTESGRPNADTSPSARTLTGPPPVPPPRNRTNATAVVTTADDNTKITLPPFSYLDTLARKAEKDIDPKLAPLVPACGIQNKVTQMGRVGHGPWV</sequence>
<keyword evidence="3" id="KW-1185">Reference proteome</keyword>
<dbReference type="AlphaFoldDB" id="A0A166P441"/>
<accession>A0A166P441</accession>
<reference evidence="2 3" key="1">
    <citation type="journal article" date="2016" name="Genome Biol. Evol.">
        <title>Divergent and convergent evolution of fungal pathogenicity.</title>
        <authorList>
            <person name="Shang Y."/>
            <person name="Xiao G."/>
            <person name="Zheng P."/>
            <person name="Cen K."/>
            <person name="Zhan S."/>
            <person name="Wang C."/>
        </authorList>
    </citation>
    <scope>NUCLEOTIDE SEQUENCE [LARGE SCALE GENOMIC DNA]</scope>
    <source>
        <strain evidence="2 3">RCEF 2490</strain>
    </source>
</reference>
<evidence type="ECO:0000313" key="3">
    <source>
        <dbReference type="Proteomes" id="UP000078544"/>
    </source>
</evidence>
<gene>
    <name evidence="2" type="ORF">AAL_05277</name>
</gene>
<organism evidence="2 3">
    <name type="scientific">Moelleriella libera RCEF 2490</name>
    <dbReference type="NCBI Taxonomy" id="1081109"/>
    <lineage>
        <taxon>Eukaryota</taxon>
        <taxon>Fungi</taxon>
        <taxon>Dikarya</taxon>
        <taxon>Ascomycota</taxon>
        <taxon>Pezizomycotina</taxon>
        <taxon>Sordariomycetes</taxon>
        <taxon>Hypocreomycetidae</taxon>
        <taxon>Hypocreales</taxon>
        <taxon>Clavicipitaceae</taxon>
        <taxon>Moelleriella</taxon>
    </lineage>
</organism>
<dbReference type="EMBL" id="AZGY01000011">
    <property type="protein sequence ID" value="KZZ94310.1"/>
    <property type="molecule type" value="Genomic_DNA"/>
</dbReference>
<name>A0A166P441_9HYPO</name>
<feature type="region of interest" description="Disordered" evidence="1">
    <location>
        <begin position="40"/>
        <end position="71"/>
    </location>
</feature>
<feature type="region of interest" description="Disordered" evidence="1">
    <location>
        <begin position="114"/>
        <end position="147"/>
    </location>
</feature>
<feature type="compositionally biased region" description="Polar residues" evidence="1">
    <location>
        <begin position="114"/>
        <end position="134"/>
    </location>
</feature>
<protein>
    <submittedName>
        <fullName evidence="2">Uncharacterized protein</fullName>
    </submittedName>
</protein>
<evidence type="ECO:0000256" key="1">
    <source>
        <dbReference type="SAM" id="MobiDB-lite"/>
    </source>
</evidence>
<dbReference type="Proteomes" id="UP000078544">
    <property type="component" value="Unassembled WGS sequence"/>
</dbReference>